<dbReference type="PANTHER" id="PTHR21052:SF0">
    <property type="entry name" value="ALPHA-KETOGLUTARATE-DEPENDENT DIOXYGENASE ALKB HOMOLOG 7, MITOCHONDRIAL"/>
    <property type="match status" value="1"/>
</dbReference>
<reference evidence="4" key="1">
    <citation type="journal article" date="2021" name="Proc. Natl. Acad. Sci. U.S.A.">
        <title>Three genomes in the algal genus Volvox reveal the fate of a haploid sex-determining region after a transition to homothallism.</title>
        <authorList>
            <person name="Yamamoto K."/>
            <person name="Hamaji T."/>
            <person name="Kawai-Toyooka H."/>
            <person name="Matsuzaki R."/>
            <person name="Takahashi F."/>
            <person name="Nishimura Y."/>
            <person name="Kawachi M."/>
            <person name="Noguchi H."/>
            <person name="Minakuchi Y."/>
            <person name="Umen J.G."/>
            <person name="Toyoda A."/>
            <person name="Nozaki H."/>
        </authorList>
    </citation>
    <scope>NUCLEOTIDE SEQUENCE</scope>
    <source>
        <strain evidence="4">NIES-3780</strain>
    </source>
</reference>
<dbReference type="EMBL" id="BNCO01000005">
    <property type="protein sequence ID" value="GIL48410.1"/>
    <property type="molecule type" value="Genomic_DNA"/>
</dbReference>
<evidence type="ECO:0000259" key="3">
    <source>
        <dbReference type="Pfam" id="PF13532"/>
    </source>
</evidence>
<keyword evidence="5" id="KW-1185">Reference proteome</keyword>
<evidence type="ECO:0000256" key="2">
    <source>
        <dbReference type="SAM" id="MobiDB-lite"/>
    </source>
</evidence>
<comment type="caution">
    <text evidence="4">The sequence shown here is derived from an EMBL/GenBank/DDBJ whole genome shotgun (WGS) entry which is preliminary data.</text>
</comment>
<dbReference type="PANTHER" id="PTHR21052">
    <property type="entry name" value="SPERMATOGENESIS ASSOCIATED 11-RELATED"/>
    <property type="match status" value="1"/>
</dbReference>
<dbReference type="InterPro" id="IPR027450">
    <property type="entry name" value="AlkB-like"/>
</dbReference>
<dbReference type="SUPFAM" id="SSF51197">
    <property type="entry name" value="Clavaminate synthase-like"/>
    <property type="match status" value="1"/>
</dbReference>
<dbReference type="Pfam" id="PF13532">
    <property type="entry name" value="2OG-FeII_Oxy_2"/>
    <property type="match status" value="1"/>
</dbReference>
<dbReference type="GO" id="GO:0005759">
    <property type="term" value="C:mitochondrial matrix"/>
    <property type="evidence" value="ECO:0007669"/>
    <property type="project" value="TreeGrafter"/>
</dbReference>
<accession>A0A8J4AV97</accession>
<dbReference type="GO" id="GO:0006631">
    <property type="term" value="P:fatty acid metabolic process"/>
    <property type="evidence" value="ECO:0007669"/>
    <property type="project" value="TreeGrafter"/>
</dbReference>
<dbReference type="InterPro" id="IPR032870">
    <property type="entry name" value="ALKBH7-like"/>
</dbReference>
<comment type="similarity">
    <text evidence="1">Belongs to the alkB family.</text>
</comment>
<proteinExistence type="inferred from homology"/>
<organism evidence="4 5">
    <name type="scientific">Volvox africanus</name>
    <dbReference type="NCBI Taxonomy" id="51714"/>
    <lineage>
        <taxon>Eukaryota</taxon>
        <taxon>Viridiplantae</taxon>
        <taxon>Chlorophyta</taxon>
        <taxon>core chlorophytes</taxon>
        <taxon>Chlorophyceae</taxon>
        <taxon>CS clade</taxon>
        <taxon>Chlamydomonadales</taxon>
        <taxon>Volvocaceae</taxon>
        <taxon>Volvox</taxon>
    </lineage>
</organism>
<evidence type="ECO:0000313" key="5">
    <source>
        <dbReference type="Proteomes" id="UP000747399"/>
    </source>
</evidence>
<feature type="region of interest" description="Disordered" evidence="2">
    <location>
        <begin position="266"/>
        <end position="307"/>
    </location>
</feature>
<dbReference type="Proteomes" id="UP000747399">
    <property type="component" value="Unassembled WGS sequence"/>
</dbReference>
<dbReference type="InterPro" id="IPR037151">
    <property type="entry name" value="AlkB-like_sf"/>
</dbReference>
<gene>
    <name evidence="4" type="ORF">Vafri_4560</name>
</gene>
<feature type="domain" description="Alpha-ketoglutarate-dependent dioxygenase AlkB-like" evidence="3">
    <location>
        <begin position="201"/>
        <end position="443"/>
    </location>
</feature>
<dbReference type="Gene3D" id="2.60.120.590">
    <property type="entry name" value="Alpha-ketoglutarate-dependent dioxygenase AlkB-like"/>
    <property type="match status" value="1"/>
</dbReference>
<dbReference type="AlphaFoldDB" id="A0A8J4AV97"/>
<evidence type="ECO:0000256" key="1">
    <source>
        <dbReference type="ARBA" id="ARBA00007879"/>
    </source>
</evidence>
<protein>
    <recommendedName>
        <fullName evidence="3">Alpha-ketoglutarate-dependent dioxygenase AlkB-like domain-containing protein</fullName>
    </recommendedName>
</protein>
<sequence length="589" mass="62472">MATSDSRLDSLLRELFDDEAQDLKELTCIDAEATCQLAHHTETQALRSAEPRPPQTRENDTDIGLSKDLSNPVLKTLKDSMQRHDYRLPGNLFSRDAKATQPASAARVLRPLPGLLIVRQALSETQQLAAASDILSSGCFAREHVAICSSVESGGADGNLGGCSGIGRPKGLPNQAMFFGDLPPWALNLISLLPLGDLLPPDLAAREPSFDQAIVNLYRPGEGIAPHVDLARFQDGIVGVSIGGPVVMHFTRCGPRVSRGGHNIGFTADGEGRGPGGGTTCSSSYNGHGGTSAGSEGCGPQGSNQRSRVTAKEQALLGGAHRSAELAASHPLCKRQRCTMQPEGCLEGLSQLPASPLPLPQQRQMHPEKPMENADRRCDTAGTVAGAQQQRHEQTGGGCGTCDEGVWWCGTDHLSVLLQGGDLLGLSGEARYGWEHGIRMVASELWGARVCDSCRRGTAAVATATAVPAIRGVDPMESSLSEFESGWGMATEKPIGPGKQQAPEARLKAKEKPSSVSTLVRCTEEVKGFEGGGSTADIDTGFGGHVMEAVRESDARKREGENNLIPIVRGVRLSVTFRRLCPDIVLCEM</sequence>
<evidence type="ECO:0000313" key="4">
    <source>
        <dbReference type="EMBL" id="GIL48410.1"/>
    </source>
</evidence>
<dbReference type="GO" id="GO:0006974">
    <property type="term" value="P:DNA damage response"/>
    <property type="evidence" value="ECO:0007669"/>
    <property type="project" value="InterPro"/>
</dbReference>
<feature type="region of interest" description="Disordered" evidence="2">
    <location>
        <begin position="43"/>
        <end position="68"/>
    </location>
</feature>
<feature type="compositionally biased region" description="Gly residues" evidence="2">
    <location>
        <begin position="287"/>
        <end position="300"/>
    </location>
</feature>
<name>A0A8J4AV97_9CHLO</name>